<dbReference type="PANTHER" id="PTHR46006">
    <property type="entry name" value="RHO GUANINE NUCLEOTIDE EXCHANGE FACTOR AT 64C, ISOFORM A"/>
    <property type="match status" value="1"/>
</dbReference>
<dbReference type="Pfam" id="PF16652">
    <property type="entry name" value="PH_13"/>
    <property type="match status" value="1"/>
</dbReference>
<feature type="non-terminal residue" evidence="5">
    <location>
        <position position="1"/>
    </location>
</feature>
<feature type="domain" description="PH" evidence="4">
    <location>
        <begin position="31"/>
        <end position="77"/>
    </location>
</feature>
<dbReference type="PANTHER" id="PTHR46006:SF9">
    <property type="entry name" value="INTERSECTIN-1"/>
    <property type="match status" value="1"/>
</dbReference>
<evidence type="ECO:0000259" key="4">
    <source>
        <dbReference type="Pfam" id="PF16652"/>
    </source>
</evidence>
<dbReference type="InterPro" id="IPR051480">
    <property type="entry name" value="Endocytic_GEF_Adapter"/>
</dbReference>
<evidence type="ECO:0000313" key="6">
    <source>
        <dbReference type="Proteomes" id="UP001476798"/>
    </source>
</evidence>
<dbReference type="Proteomes" id="UP001476798">
    <property type="component" value="Unassembled WGS sequence"/>
</dbReference>
<dbReference type="EMBL" id="JAHRIO010083522">
    <property type="protein sequence ID" value="MEQ2186311.1"/>
    <property type="molecule type" value="Genomic_DNA"/>
</dbReference>
<comment type="caution">
    <text evidence="5">The sequence shown here is derived from an EMBL/GenBank/DDBJ whole genome shotgun (WGS) entry which is preliminary data.</text>
</comment>
<accession>A0ABV0PS27</accession>
<evidence type="ECO:0000256" key="3">
    <source>
        <dbReference type="SAM" id="MobiDB-lite"/>
    </source>
</evidence>
<sequence>GEEEDVRRSDARKDDRRHPDQPAASHAAVYQPIFLNEVLVKLPTDPSGDEPLFHISHIDRVYTLRAESINERALHRDRKEEEGEGVFRYHQLIRDEFHDFIKHQKLISLLLIAVRSQRATGIGRLMVNIVEGIELKPCRTHGT</sequence>
<evidence type="ECO:0000313" key="5">
    <source>
        <dbReference type="EMBL" id="MEQ2186311.1"/>
    </source>
</evidence>
<dbReference type="InterPro" id="IPR001849">
    <property type="entry name" value="PH_domain"/>
</dbReference>
<keyword evidence="6" id="KW-1185">Reference proteome</keyword>
<dbReference type="InterPro" id="IPR011993">
    <property type="entry name" value="PH-like_dom_sf"/>
</dbReference>
<feature type="region of interest" description="Disordered" evidence="3">
    <location>
        <begin position="1"/>
        <end position="25"/>
    </location>
</feature>
<proteinExistence type="predicted"/>
<protein>
    <submittedName>
        <fullName evidence="5">Intersectin 1 (SH3 domain protein)</fullName>
    </submittedName>
</protein>
<reference evidence="5 6" key="1">
    <citation type="submission" date="2021-06" db="EMBL/GenBank/DDBJ databases">
        <authorList>
            <person name="Palmer J.M."/>
        </authorList>
    </citation>
    <scope>NUCLEOTIDE SEQUENCE [LARGE SCALE GENOMIC DNA]</scope>
    <source>
        <strain evidence="5 6">GA_2019</strain>
        <tissue evidence="5">Muscle</tissue>
    </source>
</reference>
<keyword evidence="2" id="KW-0963">Cytoplasm</keyword>
<gene>
    <name evidence="5" type="primary">ITSN1_2</name>
    <name evidence="5" type="ORF">GOODEAATRI_027328</name>
</gene>
<evidence type="ECO:0000256" key="1">
    <source>
        <dbReference type="ARBA" id="ARBA00004496"/>
    </source>
</evidence>
<feature type="compositionally biased region" description="Basic and acidic residues" evidence="3">
    <location>
        <begin position="1"/>
        <end position="20"/>
    </location>
</feature>
<dbReference type="Gene3D" id="2.30.29.30">
    <property type="entry name" value="Pleckstrin-homology domain (PH domain)/Phosphotyrosine-binding domain (PTB)"/>
    <property type="match status" value="1"/>
</dbReference>
<comment type="subcellular location">
    <subcellularLocation>
        <location evidence="1">Cytoplasm</location>
    </subcellularLocation>
</comment>
<name>A0ABV0PS27_9TELE</name>
<dbReference type="SUPFAM" id="SSF50729">
    <property type="entry name" value="PH domain-like"/>
    <property type="match status" value="1"/>
</dbReference>
<organism evidence="5 6">
    <name type="scientific">Goodea atripinnis</name>
    <dbReference type="NCBI Taxonomy" id="208336"/>
    <lineage>
        <taxon>Eukaryota</taxon>
        <taxon>Metazoa</taxon>
        <taxon>Chordata</taxon>
        <taxon>Craniata</taxon>
        <taxon>Vertebrata</taxon>
        <taxon>Euteleostomi</taxon>
        <taxon>Actinopterygii</taxon>
        <taxon>Neopterygii</taxon>
        <taxon>Teleostei</taxon>
        <taxon>Neoteleostei</taxon>
        <taxon>Acanthomorphata</taxon>
        <taxon>Ovalentaria</taxon>
        <taxon>Atherinomorphae</taxon>
        <taxon>Cyprinodontiformes</taxon>
        <taxon>Goodeidae</taxon>
        <taxon>Goodea</taxon>
    </lineage>
</organism>
<evidence type="ECO:0000256" key="2">
    <source>
        <dbReference type="ARBA" id="ARBA00022490"/>
    </source>
</evidence>